<gene>
    <name evidence="2" type="ORF">GCM10009409_37530</name>
</gene>
<dbReference type="EMBL" id="BMQV01000064">
    <property type="protein sequence ID" value="GGP69177.1"/>
    <property type="molecule type" value="Genomic_DNA"/>
</dbReference>
<evidence type="ECO:0000313" key="2">
    <source>
        <dbReference type="EMBL" id="GGP69177.1"/>
    </source>
</evidence>
<dbReference type="Proteomes" id="UP000654367">
    <property type="component" value="Unassembled WGS sequence"/>
</dbReference>
<accession>A0ABQ2QAU6</accession>
<proteinExistence type="predicted"/>
<keyword evidence="3" id="KW-1185">Reference proteome</keyword>
<dbReference type="RefSeq" id="WP_229786588.1">
    <property type="nucleotide sequence ID" value="NZ_BMQV01000064.1"/>
</dbReference>
<evidence type="ECO:0000313" key="3">
    <source>
        <dbReference type="Proteomes" id="UP000654367"/>
    </source>
</evidence>
<organism evidence="2 3">
    <name type="scientific">Shewanella saliphila</name>
    <dbReference type="NCBI Taxonomy" id="2282698"/>
    <lineage>
        <taxon>Bacteria</taxon>
        <taxon>Pseudomonadati</taxon>
        <taxon>Pseudomonadota</taxon>
        <taxon>Gammaproteobacteria</taxon>
        <taxon>Alteromonadales</taxon>
        <taxon>Shewanellaceae</taxon>
        <taxon>Shewanella</taxon>
    </lineage>
</organism>
<feature type="domain" description="DUF4145" evidence="1">
    <location>
        <begin position="95"/>
        <end position="173"/>
    </location>
</feature>
<name>A0ABQ2QAU6_9GAMM</name>
<dbReference type="Pfam" id="PF13643">
    <property type="entry name" value="DUF4145"/>
    <property type="match status" value="1"/>
</dbReference>
<dbReference type="InterPro" id="IPR025285">
    <property type="entry name" value="DUF4145"/>
</dbReference>
<protein>
    <recommendedName>
        <fullName evidence="1">DUF4145 domain-containing protein</fullName>
    </recommendedName>
</protein>
<reference evidence="3" key="1">
    <citation type="journal article" date="2019" name="Int. J. Syst. Evol. Microbiol.">
        <title>The Global Catalogue of Microorganisms (GCM) 10K type strain sequencing project: providing services to taxonomists for standard genome sequencing and annotation.</title>
        <authorList>
            <consortium name="The Broad Institute Genomics Platform"/>
            <consortium name="The Broad Institute Genome Sequencing Center for Infectious Disease"/>
            <person name="Wu L."/>
            <person name="Ma J."/>
        </authorList>
    </citation>
    <scope>NUCLEOTIDE SEQUENCE [LARGE SCALE GENOMIC DNA]</scope>
    <source>
        <strain evidence="3">JCM 32304</strain>
    </source>
</reference>
<evidence type="ECO:0000259" key="1">
    <source>
        <dbReference type="Pfam" id="PF13643"/>
    </source>
</evidence>
<sequence length="219" mass="24486">MRTIRILTQDNSIKFDCPICKANSLCDIQYMSIQNFGLSTKTYMLVCRACGDGSVWKKFDIKDNFIYSLRLVDPILPDAPEASLDMPEDVKADYEEARLIASYSPRAAAALLRLSLQKLCKHLGEPGKHIDTDVRSLAKKPEFGERLVKAADTLRIAGNNAVHPGEMDEQDIDNICQGLFGLLNLIVHAGITQTKEWDAMYDGLPEKPRKAAEKKDGRE</sequence>
<comment type="caution">
    <text evidence="2">The sequence shown here is derived from an EMBL/GenBank/DDBJ whole genome shotgun (WGS) entry which is preliminary data.</text>
</comment>